<comment type="caution">
    <text evidence="2">The sequence shown here is derived from an EMBL/GenBank/DDBJ whole genome shotgun (WGS) entry which is preliminary data.</text>
</comment>
<name>A0ABW1K2P7_9ACTN</name>
<keyword evidence="3" id="KW-1185">Reference proteome</keyword>
<gene>
    <name evidence="2" type="ORF">ACFP2T_05075</name>
</gene>
<organism evidence="2 3">
    <name type="scientific">Plantactinospora solaniradicis</name>
    <dbReference type="NCBI Taxonomy" id="1723736"/>
    <lineage>
        <taxon>Bacteria</taxon>
        <taxon>Bacillati</taxon>
        <taxon>Actinomycetota</taxon>
        <taxon>Actinomycetes</taxon>
        <taxon>Micromonosporales</taxon>
        <taxon>Micromonosporaceae</taxon>
        <taxon>Plantactinospora</taxon>
    </lineage>
</organism>
<keyword evidence="1" id="KW-0472">Membrane</keyword>
<accession>A0ABW1K2P7</accession>
<proteinExistence type="predicted"/>
<keyword evidence="1" id="KW-0812">Transmembrane</keyword>
<feature type="transmembrane region" description="Helical" evidence="1">
    <location>
        <begin position="41"/>
        <end position="63"/>
    </location>
</feature>
<keyword evidence="1" id="KW-1133">Transmembrane helix</keyword>
<dbReference type="EMBL" id="JBHSPR010000001">
    <property type="protein sequence ID" value="MFC6015567.1"/>
    <property type="molecule type" value="Genomic_DNA"/>
</dbReference>
<evidence type="ECO:0000313" key="2">
    <source>
        <dbReference type="EMBL" id="MFC6015567.1"/>
    </source>
</evidence>
<protein>
    <submittedName>
        <fullName evidence="2">Uncharacterized protein</fullName>
    </submittedName>
</protein>
<evidence type="ECO:0000256" key="1">
    <source>
        <dbReference type="SAM" id="Phobius"/>
    </source>
</evidence>
<sequence length="331" mass="34213">MSYDTEARLSATLQGIVGDRPYAPDLEQIESRGRKLRHRRLAWRATAGTSFAAIAAIAVVTAGTGTGTPAPNLADPKSTATSGATAEEAPLVKLVGNLTAAPQPEGDATLVLRDQVYTNGLKVVVWDLFADNGDLYFGKTRGALPAQVKGKHATGGEDEAGRKKAVAAAEYAAKGDLNEARKRMAHAYLAEGSKPFPLDAPGAKPAIDGKIAEKLKATGQDASSVGNRTDNWVWGNSIDALKAGAGSPTVRAGVVRLLGQMPEVEVKQATIDGQPVLTLAAGALITGGGADTLTINADTGLPIRYVSDGVGVTVNYTVTRVTLADVANGKF</sequence>
<reference evidence="3" key="1">
    <citation type="journal article" date="2019" name="Int. J. Syst. Evol. Microbiol.">
        <title>The Global Catalogue of Microorganisms (GCM) 10K type strain sequencing project: providing services to taxonomists for standard genome sequencing and annotation.</title>
        <authorList>
            <consortium name="The Broad Institute Genomics Platform"/>
            <consortium name="The Broad Institute Genome Sequencing Center for Infectious Disease"/>
            <person name="Wu L."/>
            <person name="Ma J."/>
        </authorList>
    </citation>
    <scope>NUCLEOTIDE SEQUENCE [LARGE SCALE GENOMIC DNA]</scope>
    <source>
        <strain evidence="3">ZS-35-S2</strain>
    </source>
</reference>
<dbReference type="RefSeq" id="WP_377417690.1">
    <property type="nucleotide sequence ID" value="NZ_JBHSPR010000001.1"/>
</dbReference>
<evidence type="ECO:0000313" key="3">
    <source>
        <dbReference type="Proteomes" id="UP001596203"/>
    </source>
</evidence>
<dbReference type="Proteomes" id="UP001596203">
    <property type="component" value="Unassembled WGS sequence"/>
</dbReference>